<dbReference type="HOGENOM" id="CLU_2597706_0_0_2"/>
<name>G7WK02_METH6</name>
<evidence type="ECO:0000313" key="1">
    <source>
        <dbReference type="EMBL" id="AET63443.1"/>
    </source>
</evidence>
<dbReference type="GeneID" id="12509219"/>
<gene>
    <name evidence="1" type="ordered locus">Mhar_0050</name>
</gene>
<dbReference type="RefSeq" id="WP_014585632.1">
    <property type="nucleotide sequence ID" value="NC_017527.1"/>
</dbReference>
<dbReference type="PANTHER" id="PTHR30535">
    <property type="entry name" value="VITAMIN B12-BINDING PROTEIN"/>
    <property type="match status" value="1"/>
</dbReference>
<organism evidence="1 2">
    <name type="scientific">Methanothrix harundinacea (strain 6Ac)</name>
    <name type="common">Methanosaeta harundinacea</name>
    <dbReference type="NCBI Taxonomy" id="1110509"/>
    <lineage>
        <taxon>Archaea</taxon>
        <taxon>Methanobacteriati</taxon>
        <taxon>Methanobacteriota</taxon>
        <taxon>Stenosarchaea group</taxon>
        <taxon>Methanomicrobia</taxon>
        <taxon>Methanotrichales</taxon>
        <taxon>Methanotrichaceae</taxon>
        <taxon>Methanothrix</taxon>
    </lineage>
</organism>
<dbReference type="SUPFAM" id="SSF53807">
    <property type="entry name" value="Helical backbone' metal receptor"/>
    <property type="match status" value="1"/>
</dbReference>
<dbReference type="KEGG" id="mhi:Mhar_0050"/>
<sequence>MRDEILSRPELANVKAVRDGRVHVLNSKANSGLRSIIGELYLAKWFHPQLFEDVDPGEVHQDMIRRFFDLELDGAYAYP</sequence>
<dbReference type="PANTHER" id="PTHR30535:SF34">
    <property type="entry name" value="MOLYBDATE-BINDING PROTEIN MOLA"/>
    <property type="match status" value="1"/>
</dbReference>
<dbReference type="InterPro" id="IPR050902">
    <property type="entry name" value="ABC_Transporter_SBP"/>
</dbReference>
<keyword evidence="2" id="KW-1185">Reference proteome</keyword>
<protein>
    <submittedName>
        <fullName evidence="1">Periplasmic binding protein</fullName>
    </submittedName>
</protein>
<dbReference type="Proteomes" id="UP000005877">
    <property type="component" value="Chromosome"/>
</dbReference>
<evidence type="ECO:0000313" key="2">
    <source>
        <dbReference type="Proteomes" id="UP000005877"/>
    </source>
</evidence>
<dbReference type="AlphaFoldDB" id="G7WK02"/>
<dbReference type="OrthoDB" id="24039at2157"/>
<dbReference type="STRING" id="1110509.Mhar_0050"/>
<dbReference type="EMBL" id="CP003117">
    <property type="protein sequence ID" value="AET63443.1"/>
    <property type="molecule type" value="Genomic_DNA"/>
</dbReference>
<reference evidence="1 2" key="1">
    <citation type="journal article" date="2012" name="PLoS ONE">
        <title>The genome characteristics and predicted function of methyl-group oxidation pathway in the obligate aceticlastic methanogens, Methanosaeta spp.</title>
        <authorList>
            <person name="Zhu J."/>
            <person name="Zheng H."/>
            <person name="Ai G."/>
            <person name="Zhang G."/>
            <person name="Liu D."/>
            <person name="Liu X."/>
            <person name="Dong X."/>
        </authorList>
    </citation>
    <scope>NUCLEOTIDE SEQUENCE [LARGE SCALE GENOMIC DNA]</scope>
    <source>
        <strain evidence="1 2">6Ac</strain>
    </source>
</reference>
<accession>G7WK02</accession>
<proteinExistence type="predicted"/>
<dbReference type="PATRIC" id="fig|1110509.7.peg.53"/>
<dbReference type="Gene3D" id="3.40.50.1980">
    <property type="entry name" value="Nitrogenase molybdenum iron protein domain"/>
    <property type="match status" value="1"/>
</dbReference>